<dbReference type="InterPro" id="IPR014757">
    <property type="entry name" value="Tscrpt_reg_IclR_C"/>
</dbReference>
<dbReference type="SMART" id="SM00346">
    <property type="entry name" value="HTH_ICLR"/>
    <property type="match status" value="1"/>
</dbReference>
<dbReference type="Pfam" id="PF01614">
    <property type="entry name" value="IclR_C"/>
    <property type="match status" value="1"/>
</dbReference>
<accession>A0A3P3R7R7</accession>
<organism evidence="5 6">
    <name type="scientific">Halocatena pleomorpha</name>
    <dbReference type="NCBI Taxonomy" id="1785090"/>
    <lineage>
        <taxon>Archaea</taxon>
        <taxon>Methanobacteriati</taxon>
        <taxon>Methanobacteriota</taxon>
        <taxon>Stenosarchaea group</taxon>
        <taxon>Halobacteria</taxon>
        <taxon>Halobacteriales</taxon>
        <taxon>Natronomonadaceae</taxon>
        <taxon>Halocatena</taxon>
    </lineage>
</organism>
<dbReference type="RefSeq" id="WP_124955501.1">
    <property type="nucleotide sequence ID" value="NZ_RRCH01000028.1"/>
</dbReference>
<dbReference type="InterPro" id="IPR036388">
    <property type="entry name" value="WH-like_DNA-bd_sf"/>
</dbReference>
<evidence type="ECO:0000313" key="6">
    <source>
        <dbReference type="Proteomes" id="UP000282322"/>
    </source>
</evidence>
<reference evidence="5 6" key="1">
    <citation type="submission" date="2018-11" db="EMBL/GenBank/DDBJ databases">
        <title>Taxonoimc description of Halomarina strain SPP-AMP-1.</title>
        <authorList>
            <person name="Pal Y."/>
            <person name="Srinivasana K."/>
            <person name="Verma A."/>
            <person name="Kumar P."/>
        </authorList>
    </citation>
    <scope>NUCLEOTIDE SEQUENCE [LARGE SCALE GENOMIC DNA]</scope>
    <source>
        <strain evidence="5 6">SPP-AMP-1</strain>
    </source>
</reference>
<comment type="caution">
    <text evidence="5">The sequence shown here is derived from an EMBL/GenBank/DDBJ whole genome shotgun (WGS) entry which is preliminary data.</text>
</comment>
<evidence type="ECO:0000256" key="1">
    <source>
        <dbReference type="ARBA" id="ARBA00023015"/>
    </source>
</evidence>
<evidence type="ECO:0000259" key="4">
    <source>
        <dbReference type="PROSITE" id="PS51078"/>
    </source>
</evidence>
<keyword evidence="1" id="KW-0805">Transcription regulation</keyword>
<name>A0A3P3R7R7_9EURY</name>
<dbReference type="OrthoDB" id="14763at2157"/>
<keyword evidence="2" id="KW-0238">DNA-binding</keyword>
<keyword evidence="6" id="KW-1185">Reference proteome</keyword>
<dbReference type="PANTHER" id="PTHR30136:SF35">
    <property type="entry name" value="HTH-TYPE TRANSCRIPTIONAL REGULATOR RV1719"/>
    <property type="match status" value="1"/>
</dbReference>
<evidence type="ECO:0000256" key="3">
    <source>
        <dbReference type="ARBA" id="ARBA00023163"/>
    </source>
</evidence>
<dbReference type="Gene3D" id="1.10.10.10">
    <property type="entry name" value="Winged helix-like DNA-binding domain superfamily/Winged helix DNA-binding domain"/>
    <property type="match status" value="1"/>
</dbReference>
<sequence>MTDHSQSGSRRLKSVKQAFDIIQYLRDVEGATLSQTAEDLDIPVSTAHIHLTTLVDSNFVIKKSNEYRCSFRFLQLGGEKCNRMILYRAAKPELDDLREMTSEHTNVTVEEDGYAVQLYKSQSPDSIDDNAPLGDYLYLHSTATGKAILSELPEKKVDDIFEKRGLPSLTEDTITDEESLRQELEEIRERGYSINRGEHFPGVCAVGTAIVSEPDNVVGAISISGPLSRMGTDRIEQELATELLNKKNIIELRIKKYQ</sequence>
<evidence type="ECO:0000256" key="2">
    <source>
        <dbReference type="ARBA" id="ARBA00023125"/>
    </source>
</evidence>
<dbReference type="InterPro" id="IPR005471">
    <property type="entry name" value="Tscrpt_reg_IclR_N"/>
</dbReference>
<dbReference type="PANTHER" id="PTHR30136">
    <property type="entry name" value="HELIX-TURN-HELIX TRANSCRIPTIONAL REGULATOR, ICLR FAMILY"/>
    <property type="match status" value="1"/>
</dbReference>
<dbReference type="InterPro" id="IPR050707">
    <property type="entry name" value="HTH_MetabolicPath_Reg"/>
</dbReference>
<dbReference type="GO" id="GO:0003677">
    <property type="term" value="F:DNA binding"/>
    <property type="evidence" value="ECO:0007669"/>
    <property type="project" value="UniProtKB-KW"/>
</dbReference>
<dbReference type="InterPro" id="IPR029016">
    <property type="entry name" value="GAF-like_dom_sf"/>
</dbReference>
<protein>
    <submittedName>
        <fullName evidence="5">IclR family transcriptional regulator</fullName>
    </submittedName>
</protein>
<keyword evidence="3" id="KW-0804">Transcription</keyword>
<dbReference type="AlphaFoldDB" id="A0A3P3R7R7"/>
<dbReference type="EMBL" id="RRCH01000028">
    <property type="protein sequence ID" value="RRJ29512.1"/>
    <property type="molecule type" value="Genomic_DNA"/>
</dbReference>
<dbReference type="GO" id="GO:0045892">
    <property type="term" value="P:negative regulation of DNA-templated transcription"/>
    <property type="evidence" value="ECO:0007669"/>
    <property type="project" value="TreeGrafter"/>
</dbReference>
<gene>
    <name evidence="5" type="ORF">EIK79_12810</name>
</gene>
<dbReference type="GO" id="GO:0003700">
    <property type="term" value="F:DNA-binding transcription factor activity"/>
    <property type="evidence" value="ECO:0007669"/>
    <property type="project" value="TreeGrafter"/>
</dbReference>
<dbReference type="Gene3D" id="3.30.450.40">
    <property type="match status" value="1"/>
</dbReference>
<dbReference type="SUPFAM" id="SSF46785">
    <property type="entry name" value="Winged helix' DNA-binding domain"/>
    <property type="match status" value="1"/>
</dbReference>
<dbReference type="InterPro" id="IPR036390">
    <property type="entry name" value="WH_DNA-bd_sf"/>
</dbReference>
<dbReference type="PROSITE" id="PS51078">
    <property type="entry name" value="ICLR_ED"/>
    <property type="match status" value="1"/>
</dbReference>
<dbReference type="Pfam" id="PF09339">
    <property type="entry name" value="HTH_IclR"/>
    <property type="match status" value="1"/>
</dbReference>
<dbReference type="Proteomes" id="UP000282322">
    <property type="component" value="Unassembled WGS sequence"/>
</dbReference>
<feature type="domain" description="IclR-ED" evidence="4">
    <location>
        <begin position="72"/>
        <end position="258"/>
    </location>
</feature>
<evidence type="ECO:0000313" key="5">
    <source>
        <dbReference type="EMBL" id="RRJ29512.1"/>
    </source>
</evidence>
<dbReference type="SUPFAM" id="SSF55781">
    <property type="entry name" value="GAF domain-like"/>
    <property type="match status" value="1"/>
</dbReference>
<proteinExistence type="predicted"/>